<dbReference type="EMBL" id="JAUEPH010000002">
    <property type="protein sequence ID" value="MDN3203601.1"/>
    <property type="molecule type" value="Genomic_DNA"/>
</dbReference>
<evidence type="ECO:0000313" key="2">
    <source>
        <dbReference type="Proteomes" id="UP001171916"/>
    </source>
</evidence>
<keyword evidence="2" id="KW-1185">Reference proteome</keyword>
<gene>
    <name evidence="1" type="ORF">QVH07_05555</name>
</gene>
<protein>
    <submittedName>
        <fullName evidence="1">DUF2911 domain-containing protein</fullName>
    </submittedName>
</protein>
<accession>A0ABT7YAQ3</accession>
<proteinExistence type="predicted"/>
<dbReference type="InterPro" id="IPR021314">
    <property type="entry name" value="DUF2911"/>
</dbReference>
<dbReference type="Proteomes" id="UP001171916">
    <property type="component" value="Unassembled WGS sequence"/>
</dbReference>
<organism evidence="1 2">
    <name type="scientific">Algoriphagus sediminis</name>
    <dbReference type="NCBI Taxonomy" id="3057113"/>
    <lineage>
        <taxon>Bacteria</taxon>
        <taxon>Pseudomonadati</taxon>
        <taxon>Bacteroidota</taxon>
        <taxon>Cytophagia</taxon>
        <taxon>Cytophagales</taxon>
        <taxon>Cyclobacteriaceae</taxon>
        <taxon>Algoriphagus</taxon>
    </lineage>
</organism>
<reference evidence="1" key="1">
    <citation type="submission" date="2023-06" db="EMBL/GenBank/DDBJ databases">
        <title>Robiginitalea aurantiacus sp. nov. and Algoriphagus sediminis sp. nov., isolated from coastal sediment.</title>
        <authorList>
            <person name="Zhou Z.Y."/>
            <person name="An J."/>
            <person name="Jia Y.W."/>
            <person name="Du Z.J."/>
        </authorList>
    </citation>
    <scope>NUCLEOTIDE SEQUENCE</scope>
    <source>
        <strain evidence="1">C2-7</strain>
    </source>
</reference>
<dbReference type="SUPFAM" id="SSF81901">
    <property type="entry name" value="HCP-like"/>
    <property type="match status" value="1"/>
</dbReference>
<sequence length="284" mass="32003">MKIYQKTLLSVFIFFFGISLVAHAQLNMPQASPSARLAQKVGLTDVTVDYSRPSMKGRKIFGTLVPYNEVWRTGANAATKLNFSTEVEIGGAKLPAGSYALYSIPGKSEWTIILSKNTELWGAMGYSDADDVVRFKVKPSKTGKKYETFEITFNNMTDNSADLSMKWETTRVDFKISTEVDPIVMAQIQEQVIDAKTDNPSLLYSAASYYYNNEKDLDQAYEWITQSVESDPKYWTMHLKAKIELGLDKRTDALASAEKSAEMAEEANNPDYVRLNERLMKSIK</sequence>
<comment type="caution">
    <text evidence="1">The sequence shown here is derived from an EMBL/GenBank/DDBJ whole genome shotgun (WGS) entry which is preliminary data.</text>
</comment>
<dbReference type="RefSeq" id="WP_289999161.1">
    <property type="nucleotide sequence ID" value="NZ_JAUEPH010000002.1"/>
</dbReference>
<dbReference type="Gene3D" id="1.25.40.10">
    <property type="entry name" value="Tetratricopeptide repeat domain"/>
    <property type="match status" value="1"/>
</dbReference>
<evidence type="ECO:0000313" key="1">
    <source>
        <dbReference type="EMBL" id="MDN3203601.1"/>
    </source>
</evidence>
<dbReference type="InterPro" id="IPR011990">
    <property type="entry name" value="TPR-like_helical_dom_sf"/>
</dbReference>
<name>A0ABT7YAQ3_9BACT</name>
<dbReference type="Pfam" id="PF11138">
    <property type="entry name" value="DUF2911"/>
    <property type="match status" value="1"/>
</dbReference>